<name>A0AC61QLU7_9BACT</name>
<proteinExistence type="predicted"/>
<dbReference type="Proteomes" id="UP000308886">
    <property type="component" value="Unassembled WGS sequence"/>
</dbReference>
<organism evidence="1 2">
    <name type="scientific">Palleniella muris</name>
    <dbReference type="NCBI Taxonomy" id="3038145"/>
    <lineage>
        <taxon>Bacteria</taxon>
        <taxon>Pseudomonadati</taxon>
        <taxon>Bacteroidota</taxon>
        <taxon>Bacteroidia</taxon>
        <taxon>Bacteroidales</taxon>
        <taxon>Prevotellaceae</taxon>
        <taxon>Palleniella</taxon>
    </lineage>
</organism>
<protein>
    <submittedName>
        <fullName evidence="1">ComEC family competence protein</fullName>
    </submittedName>
</protein>
<evidence type="ECO:0000313" key="1">
    <source>
        <dbReference type="EMBL" id="TGX79923.1"/>
    </source>
</evidence>
<comment type="caution">
    <text evidence="1">The sequence shown here is derived from an EMBL/GenBank/DDBJ whole genome shotgun (WGS) entry which is preliminary data.</text>
</comment>
<evidence type="ECO:0000313" key="2">
    <source>
        <dbReference type="Proteomes" id="UP000308886"/>
    </source>
</evidence>
<sequence length="545" mass="60880">MARKINPRHFIHAIPMFRYALLLLLGVVLAESCFSAPGVREWLVLLCCLVGLALIVNKRHEMTSSVLILLAIVVLGGLRYSFHAEDVWVVEEDSRCEIELVVASEPIRRGKVVQFDGIVSGTGDVGDACGARCRLEGRKLRVSLLRDTITKRYEALHIGQSVVADVDISPLKDWHRMNDNFDYIRWQTMRGIVGRGFVGIGKWEFSESGSSALGFWERLKLKALVWRQVLLDKISETGISGDAYAVMTAMALGNKSALTPELREEYSMSGASHILALSGMHLSIIYMLLIYLLPRRNLWNKLFVLAVLWGYVVFVGMSLSVVRAASMLTIWEMVWLMGRDQKHLNVFGLTLAVMVIANPESLWDVGFQMSFMAVFGIIVCQPLMDKMIPVSLMKIKPVDLQELPLWKRVRYRSLRSLWFTACVSVSAQIGTVPLSAYYFSRVSLYFLLTNFIVIPCATVIICGTFLLTVIVIVNMVAGGGLTIMARLVAAILSAIVTAQNEILSFIARVPGASIEEIHISVVQVVALYAMVYALLLVLYRLVRVR</sequence>
<reference evidence="1" key="1">
    <citation type="submission" date="2019-04" db="EMBL/GenBank/DDBJ databases">
        <title>Microbes associate with the intestines of laboratory mice.</title>
        <authorList>
            <person name="Navarre W."/>
            <person name="Wong E."/>
            <person name="Huang K."/>
            <person name="Tropini C."/>
            <person name="Ng K."/>
            <person name="Yu B."/>
        </authorList>
    </citation>
    <scope>NUCLEOTIDE SEQUENCE</scope>
    <source>
        <strain evidence="1">NM73_A23</strain>
    </source>
</reference>
<keyword evidence="2" id="KW-1185">Reference proteome</keyword>
<accession>A0AC61QLU7</accession>
<dbReference type="EMBL" id="SRZC01000033">
    <property type="protein sequence ID" value="TGX79923.1"/>
    <property type="molecule type" value="Genomic_DNA"/>
</dbReference>
<gene>
    <name evidence="1" type="ORF">E5358_14085</name>
</gene>